<reference evidence="1" key="2">
    <citation type="submission" date="2017-07" db="EMBL/GenBank/DDBJ databases">
        <title>WGS assembly of Populus trichocarpa.</title>
        <authorList>
            <person name="Tuskan G."/>
            <person name="Difazio S."/>
            <person name="Jansson S."/>
            <person name="Bohlmann J."/>
            <person name="Grigoriev I."/>
            <person name="Hellsten U."/>
            <person name="Putnam N."/>
            <person name="Ralph S."/>
            <person name="Rombauts S."/>
            <person name="Salamov A."/>
            <person name="Schein J."/>
            <person name="Sterck L."/>
            <person name="Aerts A."/>
            <person name="Bhalerao R."/>
            <person name="Bhalerao R."/>
            <person name="Blaudez D."/>
            <person name="Boerjan W."/>
            <person name="Brun A."/>
            <person name="Brunner A."/>
            <person name="Busov V."/>
            <person name="Campbell M."/>
            <person name="Carlson J."/>
            <person name="Chalot M."/>
            <person name="Chapman J."/>
            <person name="Chen G."/>
            <person name="Cooper D."/>
            <person name="Coutinho P."/>
            <person name="Couturier J."/>
            <person name="Covert S."/>
            <person name="Cronk Q."/>
            <person name="Cunningham R."/>
            <person name="Davis J."/>
            <person name="Degroeve S."/>
            <person name="Dejardin A."/>
            <person name="Depamphilis C."/>
            <person name="Detter J."/>
            <person name="Dirks B."/>
            <person name="Dubchak I."/>
            <person name="Duplessis S."/>
            <person name="Ehlting J."/>
            <person name="Ellis B."/>
            <person name="Gendler K."/>
            <person name="Goodstein D."/>
            <person name="Gribskov M."/>
            <person name="Grimwood J."/>
            <person name="Groover A."/>
            <person name="Gunter L."/>
            <person name="Hamberger B."/>
            <person name="Heinze B."/>
            <person name="Helariutta Y."/>
            <person name="Henrissat B."/>
            <person name="Holligan D."/>
            <person name="Holt R."/>
            <person name="Huang W."/>
            <person name="Islam-Faridi N."/>
            <person name="Jones S."/>
            <person name="Jones-Rhoades M."/>
            <person name="Jorgensen R."/>
            <person name="Joshi C."/>
            <person name="Kangasjarvi J."/>
            <person name="Karlsson J."/>
            <person name="Kelleher C."/>
            <person name="Kirkpatrick R."/>
            <person name="Kirst M."/>
            <person name="Kohler A."/>
            <person name="Kalluri U."/>
            <person name="Larimer F."/>
            <person name="Leebens-Mack J."/>
            <person name="Leple J."/>
            <person name="Locascio P."/>
            <person name="Lou Y."/>
            <person name="Lucas S."/>
            <person name="Martin F."/>
            <person name="Montanini B."/>
            <person name="Napoli C."/>
            <person name="Nelson D."/>
            <person name="Nelson C."/>
            <person name="Nieminen K."/>
            <person name="Nilsson O."/>
            <person name="Pereda V."/>
            <person name="Peter G."/>
            <person name="Philippe R."/>
            <person name="Pilate G."/>
            <person name="Poliakov A."/>
            <person name="Razumovskaya J."/>
            <person name="Richardson P."/>
            <person name="Rinaldi C."/>
            <person name="Ritland K."/>
            <person name="Rouze P."/>
            <person name="Ryaboy D."/>
            <person name="Schmutz J."/>
            <person name="Schrader J."/>
            <person name="Segerman B."/>
            <person name="Shin H."/>
            <person name="Siddiqui A."/>
            <person name="Sterky F."/>
            <person name="Terry A."/>
            <person name="Tsai C."/>
            <person name="Uberbacher E."/>
            <person name="Unneberg P."/>
            <person name="Vahala J."/>
            <person name="Wall K."/>
            <person name="Wessler S."/>
            <person name="Yang G."/>
            <person name="Yin T."/>
            <person name="Douglas C."/>
            <person name="Marra M."/>
            <person name="Sandberg G."/>
            <person name="Van De Peer Y."/>
            <person name="Rokhsar D."/>
        </authorList>
    </citation>
    <scope>NUCLEOTIDE SEQUENCE</scope>
    <source>
        <strain evidence="1">Nisqually-1</strain>
    </source>
</reference>
<gene>
    <name evidence="1" type="ORF">POPTR_T057100</name>
</gene>
<sequence>MTAAIKLDLTLPGSYHKKSYLLWRPHSRGRDDVRRRLCRIKLVGGRLFEMTSPQHRLKCPKAGACPSVGIG</sequence>
<dbReference type="EMBL" id="KZ623366">
    <property type="protein sequence ID" value="PNS23527.1"/>
    <property type="molecule type" value="Genomic_DNA"/>
</dbReference>
<protein>
    <submittedName>
        <fullName evidence="1">Uncharacterized protein</fullName>
    </submittedName>
</protein>
<reference evidence="1" key="1">
    <citation type="journal article" date="2006" name="Science">
        <title>The genome of black cottonwood, Populus trichocarpa (Torr. &amp; Gray).</title>
        <authorList>
            <person name="Tuskan G.A."/>
            <person name="Difazio S."/>
            <person name="Jansson S."/>
            <person name="Bohlmann J."/>
            <person name="Grigoriev I."/>
            <person name="Hellsten U."/>
            <person name="Putnam N."/>
            <person name="Ralph S."/>
            <person name="Rombauts S."/>
            <person name="Salamov A."/>
            <person name="Schein J."/>
            <person name="Sterck L."/>
            <person name="Aerts A."/>
            <person name="Bhalerao R.R."/>
            <person name="Bhalerao R.P."/>
            <person name="Blaudez D."/>
            <person name="Boerjan W."/>
            <person name="Brun A."/>
            <person name="Brunner A."/>
            <person name="Busov V."/>
            <person name="Campbell M."/>
            <person name="Carlson J."/>
            <person name="Chalot M."/>
            <person name="Chapman J."/>
            <person name="Chen G.L."/>
            <person name="Cooper D."/>
            <person name="Coutinho P.M."/>
            <person name="Couturier J."/>
            <person name="Covert S."/>
            <person name="Cronk Q."/>
            <person name="Cunningham R."/>
            <person name="Davis J."/>
            <person name="Degroeve S."/>
            <person name="Dejardin A."/>
            <person name="Depamphilis C."/>
            <person name="Detter J."/>
            <person name="Dirks B."/>
            <person name="Dubchak I."/>
            <person name="Duplessis S."/>
            <person name="Ehlting J."/>
            <person name="Ellis B."/>
            <person name="Gendler K."/>
            <person name="Goodstein D."/>
            <person name="Gribskov M."/>
            <person name="Grimwood J."/>
            <person name="Groover A."/>
            <person name="Gunter L."/>
            <person name="Hamberger B."/>
            <person name="Heinze B."/>
            <person name="Helariutta Y."/>
            <person name="Henrissat B."/>
            <person name="Holligan D."/>
            <person name="Holt R."/>
            <person name="Huang W."/>
            <person name="Islam-Faridi N."/>
            <person name="Jones S."/>
            <person name="Jones-Rhoades M."/>
            <person name="Jorgensen R."/>
            <person name="Joshi C."/>
            <person name="Kangasjarvi J."/>
            <person name="Karlsson J."/>
            <person name="Kelleher C."/>
            <person name="Kirkpatrick R."/>
            <person name="Kirst M."/>
            <person name="Kohler A."/>
            <person name="Kalluri U."/>
            <person name="Larimer F."/>
            <person name="Leebens-Mack J."/>
            <person name="Leple J.C."/>
            <person name="Locascio P."/>
            <person name="Lou Y."/>
            <person name="Lucas S."/>
            <person name="Martin F."/>
            <person name="Montanini B."/>
            <person name="Napoli C."/>
            <person name="Nelson D.R."/>
            <person name="Nelson C."/>
            <person name="Nieminen K."/>
            <person name="Nilsson O."/>
            <person name="Pereda V."/>
            <person name="Peter G."/>
            <person name="Philippe R."/>
            <person name="Pilate G."/>
            <person name="Poliakov A."/>
            <person name="Razumovskaya J."/>
            <person name="Richardson P."/>
            <person name="Rinaldi C."/>
            <person name="Ritland K."/>
            <person name="Rouze P."/>
            <person name="Ryaboy D."/>
            <person name="Schmutz J."/>
            <person name="Schrader J."/>
            <person name="Segerman B."/>
            <person name="Shin H."/>
            <person name="Siddiqui A."/>
            <person name="Sterky F."/>
            <person name="Terry A."/>
            <person name="Tsai C.J."/>
            <person name="Uberbacher E."/>
            <person name="Unneberg P."/>
            <person name="Vahala J."/>
            <person name="Wall K."/>
            <person name="Wessler S."/>
            <person name="Yang G."/>
            <person name="Yin T."/>
            <person name="Douglas C."/>
            <person name="Marra M."/>
            <person name="Sandberg G."/>
            <person name="Van de Peer Y."/>
            <person name="Rokhsar D."/>
        </authorList>
    </citation>
    <scope>NUCLEOTIDE SEQUENCE [LARGE SCALE GENOMIC DNA]</scope>
    <source>
        <strain evidence="1">Nisqually-1</strain>
    </source>
</reference>
<dbReference type="InParanoid" id="A0A2K1R8C1"/>
<name>A0A2K1R8C1_POPTR</name>
<proteinExistence type="predicted"/>
<accession>A0A2K1R8C1</accession>
<dbReference type="AlphaFoldDB" id="A0A2K1R8C1"/>
<evidence type="ECO:0000313" key="1">
    <source>
        <dbReference type="EMBL" id="PNS23527.1"/>
    </source>
</evidence>
<organism evidence="1">
    <name type="scientific">Populus trichocarpa</name>
    <name type="common">Western balsam poplar</name>
    <name type="synonym">Populus balsamifera subsp. trichocarpa</name>
    <dbReference type="NCBI Taxonomy" id="3694"/>
    <lineage>
        <taxon>Eukaryota</taxon>
        <taxon>Viridiplantae</taxon>
        <taxon>Streptophyta</taxon>
        <taxon>Embryophyta</taxon>
        <taxon>Tracheophyta</taxon>
        <taxon>Spermatophyta</taxon>
        <taxon>Magnoliopsida</taxon>
        <taxon>eudicotyledons</taxon>
        <taxon>Gunneridae</taxon>
        <taxon>Pentapetalae</taxon>
        <taxon>rosids</taxon>
        <taxon>fabids</taxon>
        <taxon>Malpighiales</taxon>
        <taxon>Salicaceae</taxon>
        <taxon>Saliceae</taxon>
        <taxon>Populus</taxon>
    </lineage>
</organism>